<dbReference type="PRINTS" id="PR01035">
    <property type="entry name" value="TCRTETA"/>
</dbReference>
<feature type="transmembrane region" description="Helical" evidence="6">
    <location>
        <begin position="335"/>
        <end position="355"/>
    </location>
</feature>
<dbReference type="CDD" id="cd17474">
    <property type="entry name" value="MFS_YfmO_like"/>
    <property type="match status" value="1"/>
</dbReference>
<keyword evidence="3 6" id="KW-0812">Transmembrane</keyword>
<evidence type="ECO:0000313" key="9">
    <source>
        <dbReference type="Proteomes" id="UP000193834"/>
    </source>
</evidence>
<dbReference type="GO" id="GO:0005886">
    <property type="term" value="C:plasma membrane"/>
    <property type="evidence" value="ECO:0007669"/>
    <property type="project" value="UniProtKB-SubCell"/>
</dbReference>
<dbReference type="InterPro" id="IPR020846">
    <property type="entry name" value="MFS_dom"/>
</dbReference>
<dbReference type="PROSITE" id="PS50850">
    <property type="entry name" value="MFS"/>
    <property type="match status" value="1"/>
</dbReference>
<dbReference type="GO" id="GO:0022857">
    <property type="term" value="F:transmembrane transporter activity"/>
    <property type="evidence" value="ECO:0007669"/>
    <property type="project" value="InterPro"/>
</dbReference>
<dbReference type="Pfam" id="PF07690">
    <property type="entry name" value="MFS_1"/>
    <property type="match status" value="1"/>
</dbReference>
<dbReference type="Proteomes" id="UP000193834">
    <property type="component" value="Unassembled WGS sequence"/>
</dbReference>
<evidence type="ECO:0000256" key="3">
    <source>
        <dbReference type="ARBA" id="ARBA00022692"/>
    </source>
</evidence>
<reference evidence="8 9" key="1">
    <citation type="submission" date="2017-04" db="EMBL/GenBank/DDBJ databases">
        <authorList>
            <person name="Afonso C.L."/>
            <person name="Miller P.J."/>
            <person name="Scott M.A."/>
            <person name="Spackman E."/>
            <person name="Goraichik I."/>
            <person name="Dimitrov K.M."/>
            <person name="Suarez D.L."/>
            <person name="Swayne D.E."/>
        </authorList>
    </citation>
    <scope>NUCLEOTIDE SEQUENCE [LARGE SCALE GENOMIC DNA]</scope>
    <source>
        <strain evidence="8 9">11</strain>
    </source>
</reference>
<feature type="transmembrane region" description="Helical" evidence="6">
    <location>
        <begin position="160"/>
        <end position="177"/>
    </location>
</feature>
<dbReference type="RefSeq" id="WP_085495520.1">
    <property type="nucleotide sequence ID" value="NZ_FXAZ01000004.1"/>
</dbReference>
<feature type="transmembrane region" description="Helical" evidence="6">
    <location>
        <begin position="238"/>
        <end position="260"/>
    </location>
</feature>
<evidence type="ECO:0000256" key="6">
    <source>
        <dbReference type="SAM" id="Phobius"/>
    </source>
</evidence>
<dbReference type="InterPro" id="IPR011701">
    <property type="entry name" value="MFS"/>
</dbReference>
<keyword evidence="4 6" id="KW-1133">Transmembrane helix</keyword>
<name>A0A1X7L9H1_9BACL</name>
<evidence type="ECO:0000256" key="5">
    <source>
        <dbReference type="ARBA" id="ARBA00023136"/>
    </source>
</evidence>
<feature type="transmembrane region" description="Helical" evidence="6">
    <location>
        <begin position="135"/>
        <end position="154"/>
    </location>
</feature>
<dbReference type="PANTHER" id="PTHR43683:SF1">
    <property type="entry name" value="MULTIDRUG EFFLUX PROTEIN YFMO"/>
    <property type="match status" value="1"/>
</dbReference>
<feature type="transmembrane region" description="Helical" evidence="6">
    <location>
        <begin position="361"/>
        <end position="379"/>
    </location>
</feature>
<feature type="transmembrane region" description="Helical" evidence="6">
    <location>
        <begin position="209"/>
        <end position="232"/>
    </location>
</feature>
<dbReference type="STRING" id="1852522.SAMN06295960_3099"/>
<feature type="transmembrane region" description="Helical" evidence="6">
    <location>
        <begin position="76"/>
        <end position="98"/>
    </location>
</feature>
<dbReference type="InterPro" id="IPR036259">
    <property type="entry name" value="MFS_trans_sf"/>
</dbReference>
<feature type="transmembrane region" description="Helical" evidence="6">
    <location>
        <begin position="48"/>
        <end position="69"/>
    </location>
</feature>
<evidence type="ECO:0000259" key="7">
    <source>
        <dbReference type="PROSITE" id="PS50850"/>
    </source>
</evidence>
<dbReference type="SUPFAM" id="SSF103473">
    <property type="entry name" value="MFS general substrate transporter"/>
    <property type="match status" value="1"/>
</dbReference>
<accession>A0A1X7L9H1</accession>
<dbReference type="PANTHER" id="PTHR43683">
    <property type="entry name" value="MULTIDRUG EFFLUX PROTEIN YFMO"/>
    <property type="match status" value="1"/>
</dbReference>
<feature type="transmembrane region" description="Helical" evidence="6">
    <location>
        <begin position="295"/>
        <end position="314"/>
    </location>
</feature>
<evidence type="ECO:0000256" key="1">
    <source>
        <dbReference type="ARBA" id="ARBA00004651"/>
    </source>
</evidence>
<evidence type="ECO:0000313" key="8">
    <source>
        <dbReference type="EMBL" id="SMG50207.1"/>
    </source>
</evidence>
<keyword evidence="9" id="KW-1185">Reference proteome</keyword>
<feature type="transmembrane region" description="Helical" evidence="6">
    <location>
        <begin position="104"/>
        <end position="123"/>
    </location>
</feature>
<keyword evidence="2" id="KW-0813">Transport</keyword>
<feature type="domain" description="Major facilitator superfamily (MFS) profile" evidence="7">
    <location>
        <begin position="10"/>
        <end position="383"/>
    </location>
</feature>
<evidence type="ECO:0000256" key="2">
    <source>
        <dbReference type="ARBA" id="ARBA00022448"/>
    </source>
</evidence>
<protein>
    <submittedName>
        <fullName evidence="8">Predicted arabinose efflux permease, MFS family</fullName>
    </submittedName>
</protein>
<gene>
    <name evidence="8" type="ORF">SAMN06295960_3099</name>
</gene>
<keyword evidence="5 6" id="KW-0472">Membrane</keyword>
<dbReference type="InterPro" id="IPR001958">
    <property type="entry name" value="Tet-R_TetA/multi-R_MdtG-like"/>
</dbReference>
<dbReference type="EMBL" id="FXAZ01000004">
    <property type="protein sequence ID" value="SMG50207.1"/>
    <property type="molecule type" value="Genomic_DNA"/>
</dbReference>
<feature type="transmembrane region" description="Helical" evidence="6">
    <location>
        <begin position="272"/>
        <end position="289"/>
    </location>
</feature>
<dbReference type="OrthoDB" id="66811at2"/>
<organism evidence="8 9">
    <name type="scientific">Paenibacillus aquistagni</name>
    <dbReference type="NCBI Taxonomy" id="1852522"/>
    <lineage>
        <taxon>Bacteria</taxon>
        <taxon>Bacillati</taxon>
        <taxon>Bacillota</taxon>
        <taxon>Bacilli</taxon>
        <taxon>Bacillales</taxon>
        <taxon>Paenibacillaceae</taxon>
        <taxon>Paenibacillus</taxon>
    </lineage>
</organism>
<feature type="transmembrane region" description="Helical" evidence="6">
    <location>
        <begin position="12"/>
        <end position="36"/>
    </location>
</feature>
<dbReference type="AlphaFoldDB" id="A0A1X7L9H1"/>
<dbReference type="InterPro" id="IPR053200">
    <property type="entry name" value="YfmO-like"/>
</dbReference>
<comment type="subcellular location">
    <subcellularLocation>
        <location evidence="1">Cell membrane</location>
        <topology evidence="1">Multi-pass membrane protein</topology>
    </subcellularLocation>
</comment>
<dbReference type="Gene3D" id="1.20.1250.20">
    <property type="entry name" value="MFS general substrate transporter like domains"/>
    <property type="match status" value="1"/>
</dbReference>
<proteinExistence type="predicted"/>
<evidence type="ECO:0000256" key="4">
    <source>
        <dbReference type="ARBA" id="ARBA00022989"/>
    </source>
</evidence>
<sequence>MLTEAQKSRGRKITIFATFLAFMGIGIVDPLLPIIAEQLGANHAQVEMLFTAYIFTMAIMMLPVGMLVSKVGDKRMMVMGMAIVTVFALLCGFSNSILELSLFRAGWGLGNSMFFATAMTLLISLSPTVSGAVGAYEAAIGLGMAGGPLVGGLLSSSWRYPFMMTGVLIFIAFILVLSQVKAPENHHTGAKRKAAGFKELAHLLSYKPFLRGAIAGMLYNYGFFVILAYSPLVIKLSAIQLGLVFFGWGLLLAFGSAKLAHALETKYTPEQILKFSLFGFAIIIFLLFFLHNTAIQIALVVLSGLLCGLNNALFTSHVMGVSPYERGITSGVYNFVRWLGAAIAPLLSGVIGGAISPFAPYGVAGILLVIAGGLMFIRVKHTLSSHAAQMQAADSSAGATV</sequence>